<dbReference type="GO" id="GO:0005667">
    <property type="term" value="C:transcription regulator complex"/>
    <property type="evidence" value="ECO:0007669"/>
    <property type="project" value="TreeGrafter"/>
</dbReference>
<accession>A0A811V7B3</accession>
<evidence type="ECO:0000256" key="1">
    <source>
        <dbReference type="SAM" id="MobiDB-lite"/>
    </source>
</evidence>
<evidence type="ECO:0000313" key="4">
    <source>
        <dbReference type="Proteomes" id="UP000606786"/>
    </source>
</evidence>
<dbReference type="OrthoDB" id="5984255at2759"/>
<feature type="domain" description="MADF" evidence="2">
    <location>
        <begin position="8"/>
        <end position="96"/>
    </location>
</feature>
<dbReference type="PANTHER" id="PTHR12243">
    <property type="entry name" value="MADF DOMAIN TRANSCRIPTION FACTOR"/>
    <property type="match status" value="1"/>
</dbReference>
<dbReference type="InterPro" id="IPR006578">
    <property type="entry name" value="MADF-dom"/>
</dbReference>
<protein>
    <submittedName>
        <fullName evidence="3">(Mediterranean fruit fly) hypothetical protein</fullName>
    </submittedName>
</protein>
<sequence length="263" mass="30873">MEEKFNKRMISLIRKNKCVYDPADMDYRNRTAKVITWRRIAQDLKTKDTFCKKRWKSLRDSYKRWKRSEKRASDEEKPYHKFKYADDMAFLDRIRNVSIFESADYDYRFEDEEEGEENYDDGDSDNGVSWPPLPSPNSSEMEDIQNEYVEELLNENTCNSDDKVPHKLKSNTLRKPKAEMTQDTSIQPDFMEVNTKTAENKDNEITIGDPLIPRNPTSLLFESLAQKIISAGLPQIAVDAIELKLAKVVYDEIAKARRKYENV</sequence>
<dbReference type="PANTHER" id="PTHR12243:SF67">
    <property type="entry name" value="COREPRESSOR OF PANGOLIN, ISOFORM A-RELATED"/>
    <property type="match status" value="1"/>
</dbReference>
<feature type="compositionally biased region" description="Acidic residues" evidence="1">
    <location>
        <begin position="110"/>
        <end position="124"/>
    </location>
</feature>
<dbReference type="AlphaFoldDB" id="A0A811V7B3"/>
<dbReference type="Pfam" id="PF10545">
    <property type="entry name" value="MADF_DNA_bdg"/>
    <property type="match status" value="1"/>
</dbReference>
<evidence type="ECO:0000259" key="2">
    <source>
        <dbReference type="PROSITE" id="PS51029"/>
    </source>
</evidence>
<gene>
    <name evidence="3" type="ORF">CCAP1982_LOCUS14757</name>
</gene>
<dbReference type="EMBL" id="CAJHJT010000034">
    <property type="protein sequence ID" value="CAD7006438.1"/>
    <property type="molecule type" value="Genomic_DNA"/>
</dbReference>
<comment type="caution">
    <text evidence="3">The sequence shown here is derived from an EMBL/GenBank/DDBJ whole genome shotgun (WGS) entry which is preliminary data.</text>
</comment>
<dbReference type="GO" id="GO:0006357">
    <property type="term" value="P:regulation of transcription by RNA polymerase II"/>
    <property type="evidence" value="ECO:0007669"/>
    <property type="project" value="TreeGrafter"/>
</dbReference>
<reference evidence="3" key="1">
    <citation type="submission" date="2020-11" db="EMBL/GenBank/DDBJ databases">
        <authorList>
            <person name="Whitehead M."/>
        </authorList>
    </citation>
    <scope>NUCLEOTIDE SEQUENCE</scope>
    <source>
        <strain evidence="3">EGII</strain>
    </source>
</reference>
<dbReference type="GO" id="GO:0005634">
    <property type="term" value="C:nucleus"/>
    <property type="evidence" value="ECO:0007669"/>
    <property type="project" value="TreeGrafter"/>
</dbReference>
<organism evidence="3 4">
    <name type="scientific">Ceratitis capitata</name>
    <name type="common">Mediterranean fruit fly</name>
    <name type="synonym">Tephritis capitata</name>
    <dbReference type="NCBI Taxonomy" id="7213"/>
    <lineage>
        <taxon>Eukaryota</taxon>
        <taxon>Metazoa</taxon>
        <taxon>Ecdysozoa</taxon>
        <taxon>Arthropoda</taxon>
        <taxon>Hexapoda</taxon>
        <taxon>Insecta</taxon>
        <taxon>Pterygota</taxon>
        <taxon>Neoptera</taxon>
        <taxon>Endopterygota</taxon>
        <taxon>Diptera</taxon>
        <taxon>Brachycera</taxon>
        <taxon>Muscomorpha</taxon>
        <taxon>Tephritoidea</taxon>
        <taxon>Tephritidae</taxon>
        <taxon>Ceratitis</taxon>
        <taxon>Ceratitis</taxon>
    </lineage>
</organism>
<feature type="region of interest" description="Disordered" evidence="1">
    <location>
        <begin position="110"/>
        <end position="140"/>
    </location>
</feature>
<keyword evidence="4" id="KW-1185">Reference proteome</keyword>
<dbReference type="SMART" id="SM00595">
    <property type="entry name" value="MADF"/>
    <property type="match status" value="1"/>
</dbReference>
<dbReference type="PROSITE" id="PS51029">
    <property type="entry name" value="MADF"/>
    <property type="match status" value="1"/>
</dbReference>
<dbReference type="Proteomes" id="UP000606786">
    <property type="component" value="Unassembled WGS sequence"/>
</dbReference>
<proteinExistence type="predicted"/>
<evidence type="ECO:0000313" key="3">
    <source>
        <dbReference type="EMBL" id="CAD7006438.1"/>
    </source>
</evidence>
<dbReference type="InterPro" id="IPR039353">
    <property type="entry name" value="TF_Adf1"/>
</dbReference>
<name>A0A811V7B3_CERCA</name>